<organism evidence="2 3">
    <name type="scientific">Methylobacterium planeticum</name>
    <dbReference type="NCBI Taxonomy" id="2615211"/>
    <lineage>
        <taxon>Bacteria</taxon>
        <taxon>Pseudomonadati</taxon>
        <taxon>Pseudomonadota</taxon>
        <taxon>Alphaproteobacteria</taxon>
        <taxon>Hyphomicrobiales</taxon>
        <taxon>Methylobacteriaceae</taxon>
        <taxon>Methylobacterium</taxon>
    </lineage>
</organism>
<keyword evidence="3" id="KW-1185">Reference proteome</keyword>
<dbReference type="Proteomes" id="UP000441523">
    <property type="component" value="Unassembled WGS sequence"/>
</dbReference>
<comment type="caution">
    <text evidence="2">The sequence shown here is derived from an EMBL/GenBank/DDBJ whole genome shotgun (WGS) entry which is preliminary data.</text>
</comment>
<name>A0A6N6MUH3_9HYPH</name>
<feature type="region of interest" description="Disordered" evidence="1">
    <location>
        <begin position="74"/>
        <end position="103"/>
    </location>
</feature>
<evidence type="ECO:0000313" key="2">
    <source>
        <dbReference type="EMBL" id="KAB1074072.1"/>
    </source>
</evidence>
<evidence type="ECO:0000256" key="1">
    <source>
        <dbReference type="SAM" id="MobiDB-lite"/>
    </source>
</evidence>
<dbReference type="EMBL" id="VZZJ01000006">
    <property type="protein sequence ID" value="KAB1074072.1"/>
    <property type="molecule type" value="Genomic_DNA"/>
</dbReference>
<protein>
    <submittedName>
        <fullName evidence="2">Uncharacterized protein</fullName>
    </submittedName>
</protein>
<dbReference type="RefSeq" id="WP_150963178.1">
    <property type="nucleotide sequence ID" value="NZ_VZZJ01000006.1"/>
</dbReference>
<accession>A0A6N6MUH3</accession>
<evidence type="ECO:0000313" key="3">
    <source>
        <dbReference type="Proteomes" id="UP000441523"/>
    </source>
</evidence>
<dbReference type="AlphaFoldDB" id="A0A6N6MUH3"/>
<feature type="compositionally biased region" description="Gly residues" evidence="1">
    <location>
        <begin position="78"/>
        <end position="89"/>
    </location>
</feature>
<sequence>MSATERPSPERLARVSELAVKLAEKALAERMLQRPVADQTVTALAQAALLLEEHGEPVPPLALELLTRFFEERRRAGDGAGPGPAGGAGHPEDPHDPDGPTVARKVIGFFRSLRPGHRR</sequence>
<gene>
    <name evidence="2" type="ORF">F6X51_10170</name>
</gene>
<reference evidence="2 3" key="1">
    <citation type="submission" date="2019-09" db="EMBL/GenBank/DDBJ databases">
        <title>YIM 132548 draft genome.</title>
        <authorList>
            <person name="Jiang L."/>
        </authorList>
    </citation>
    <scope>NUCLEOTIDE SEQUENCE [LARGE SCALE GENOMIC DNA]</scope>
    <source>
        <strain evidence="2 3">YIM 132548</strain>
    </source>
</reference>
<proteinExistence type="predicted"/>